<dbReference type="Gene3D" id="2.130.10.30">
    <property type="entry name" value="Regulator of chromosome condensation 1/beta-lactamase-inhibitor protein II"/>
    <property type="match status" value="1"/>
</dbReference>
<name>A0A922HM00_DERFA</name>
<dbReference type="PROSITE" id="PS00626">
    <property type="entry name" value="RCC1_2"/>
    <property type="match status" value="1"/>
</dbReference>
<evidence type="ECO:0000259" key="2">
    <source>
        <dbReference type="PROSITE" id="PS50097"/>
    </source>
</evidence>
<comment type="caution">
    <text evidence="3">The sequence shown here is derived from an EMBL/GenBank/DDBJ whole genome shotgun (WGS) entry which is preliminary data.</text>
</comment>
<dbReference type="Gene3D" id="3.30.710.10">
    <property type="entry name" value="Potassium Channel Kv1.1, Chain A"/>
    <property type="match status" value="1"/>
</dbReference>
<reference evidence="3" key="2">
    <citation type="journal article" date="2022" name="Res Sq">
        <title>Comparative Genomics Reveals Insights into the Divergent Evolution of Astigmatic Mites and Household Pest Adaptations.</title>
        <authorList>
            <person name="Xiong Q."/>
            <person name="Wan A.T.-Y."/>
            <person name="Liu X.-Y."/>
            <person name="Fung C.S.-H."/>
            <person name="Xiao X."/>
            <person name="Malainual N."/>
            <person name="Hou J."/>
            <person name="Wang L."/>
            <person name="Wang M."/>
            <person name="Yang K."/>
            <person name="Cui Y."/>
            <person name="Leung E."/>
            <person name="Nong W."/>
            <person name="Shin S.-K."/>
            <person name="Au S."/>
            <person name="Jeong K.Y."/>
            <person name="Chew F.T."/>
            <person name="Hui J."/>
            <person name="Leung T.F."/>
            <person name="Tungtrongchitr A."/>
            <person name="Zhong N."/>
            <person name="Liu Z."/>
            <person name="Tsui S."/>
        </authorList>
    </citation>
    <scope>NUCLEOTIDE SEQUENCE</scope>
    <source>
        <strain evidence="3">Derf</strain>
        <tissue evidence="3">Whole organism</tissue>
    </source>
</reference>
<reference evidence="3" key="1">
    <citation type="submission" date="2013-05" db="EMBL/GenBank/DDBJ databases">
        <authorList>
            <person name="Yim A.K.Y."/>
            <person name="Chan T.F."/>
            <person name="Ji K.M."/>
            <person name="Liu X.Y."/>
            <person name="Zhou J.W."/>
            <person name="Li R.Q."/>
            <person name="Yang K.Y."/>
            <person name="Li J."/>
            <person name="Li M."/>
            <person name="Law P.T.W."/>
            <person name="Wu Y.L."/>
            <person name="Cai Z.L."/>
            <person name="Qin H."/>
            <person name="Bao Y."/>
            <person name="Leung R.K.K."/>
            <person name="Ng P.K.S."/>
            <person name="Zou J."/>
            <person name="Zhong X.J."/>
            <person name="Ran P.X."/>
            <person name="Zhong N.S."/>
            <person name="Liu Z.G."/>
            <person name="Tsui S.K.W."/>
        </authorList>
    </citation>
    <scope>NUCLEOTIDE SEQUENCE</scope>
    <source>
        <strain evidence="3">Derf</strain>
        <tissue evidence="3">Whole organism</tissue>
    </source>
</reference>
<sequence length="494" mass="57431">METMYDPENRTYDLGLWPILRRLSHEQLVNMHRFFVFNCGRSVIWIDRNGTVYAFGINECHKLGVYERSLFLDENEYANASIERHPMELKLLNGMDFRLEEAGTHMVALNSSGKLFVWGNNDLGQIGIGTITQCEHINCIIDNIVDISCGYSHTIALTDKGIVLFWGSIDQDNVYSNPIQFSQLDGIKIVAIASHRHGSLFRSCDNDFFAIENTHSTVINIIKVEIESPVPAIKQIVGVSSYFFALSENGIIHKWMKMSSSKKHSKILLEPLIKQRKNRTFNGYRNNEEKNPKVSKIIVAKNYEKHDEFIAILDNGYCTFHGLSIWLTSISDVCSLYINYQTIGMTILSSFVINPSYLISLNNFNDCTIENNETRSSFIRLQIQDRQLFINRSFLIERSKYFRHKFIEQEPYIEDGDTIIIDDDFTFPVYYYYIRYLYTDTLLIERNLQGKLYELAVKNGEQELKAKLARHCHDDEHNNEYLNFFIHSKIMILI</sequence>
<gene>
    <name evidence="3" type="primary">RCBTB1_16</name>
    <name evidence="3" type="ORF">DERF_013342</name>
</gene>
<dbReference type="PANTHER" id="PTHR45982:SF1">
    <property type="entry name" value="REGULATOR OF CHROMOSOME CONDENSATION"/>
    <property type="match status" value="1"/>
</dbReference>
<evidence type="ECO:0000313" key="4">
    <source>
        <dbReference type="Proteomes" id="UP000790347"/>
    </source>
</evidence>
<dbReference type="SUPFAM" id="SSF54695">
    <property type="entry name" value="POZ domain"/>
    <property type="match status" value="1"/>
</dbReference>
<dbReference type="AlphaFoldDB" id="A0A922HM00"/>
<dbReference type="Pfam" id="PF00651">
    <property type="entry name" value="BTB"/>
    <property type="match status" value="1"/>
</dbReference>
<dbReference type="InterPro" id="IPR000210">
    <property type="entry name" value="BTB/POZ_dom"/>
</dbReference>
<dbReference type="InterPro" id="IPR011333">
    <property type="entry name" value="SKP1/BTB/POZ_sf"/>
</dbReference>
<dbReference type="EMBL" id="ASGP02000007">
    <property type="protein sequence ID" value="KAH9497346.1"/>
    <property type="molecule type" value="Genomic_DNA"/>
</dbReference>
<keyword evidence="4" id="KW-1185">Reference proteome</keyword>
<dbReference type="Pfam" id="PF00415">
    <property type="entry name" value="RCC1"/>
    <property type="match status" value="1"/>
</dbReference>
<dbReference type="PROSITE" id="PS50097">
    <property type="entry name" value="BTB"/>
    <property type="match status" value="1"/>
</dbReference>
<evidence type="ECO:0000313" key="3">
    <source>
        <dbReference type="EMBL" id="KAH9497346.1"/>
    </source>
</evidence>
<dbReference type="InterPro" id="IPR000408">
    <property type="entry name" value="Reg_chr_condens"/>
</dbReference>
<dbReference type="InterPro" id="IPR009091">
    <property type="entry name" value="RCC1/BLIP-II"/>
</dbReference>
<dbReference type="SMART" id="SM00225">
    <property type="entry name" value="BTB"/>
    <property type="match status" value="1"/>
</dbReference>
<dbReference type="Proteomes" id="UP000790347">
    <property type="component" value="Unassembled WGS sequence"/>
</dbReference>
<dbReference type="PANTHER" id="PTHR45982">
    <property type="entry name" value="REGULATOR OF CHROMOSOME CONDENSATION"/>
    <property type="match status" value="1"/>
</dbReference>
<protein>
    <submittedName>
        <fullName evidence="3">RCC1 and BTB domain-containing protein 1</fullName>
    </submittedName>
</protein>
<dbReference type="InterPro" id="IPR051553">
    <property type="entry name" value="Ran_GTPase-activating"/>
</dbReference>
<dbReference type="PROSITE" id="PS50012">
    <property type="entry name" value="RCC1_3"/>
    <property type="match status" value="1"/>
</dbReference>
<evidence type="ECO:0000256" key="1">
    <source>
        <dbReference type="PROSITE-ProRule" id="PRU00235"/>
    </source>
</evidence>
<feature type="domain" description="BTB" evidence="2">
    <location>
        <begin position="377"/>
        <end position="446"/>
    </location>
</feature>
<dbReference type="SUPFAM" id="SSF50985">
    <property type="entry name" value="RCC1/BLIP-II"/>
    <property type="match status" value="1"/>
</dbReference>
<organism evidence="3 4">
    <name type="scientific">Dermatophagoides farinae</name>
    <name type="common">American house dust mite</name>
    <dbReference type="NCBI Taxonomy" id="6954"/>
    <lineage>
        <taxon>Eukaryota</taxon>
        <taxon>Metazoa</taxon>
        <taxon>Ecdysozoa</taxon>
        <taxon>Arthropoda</taxon>
        <taxon>Chelicerata</taxon>
        <taxon>Arachnida</taxon>
        <taxon>Acari</taxon>
        <taxon>Acariformes</taxon>
        <taxon>Sarcoptiformes</taxon>
        <taxon>Astigmata</taxon>
        <taxon>Psoroptidia</taxon>
        <taxon>Analgoidea</taxon>
        <taxon>Pyroglyphidae</taxon>
        <taxon>Dermatophagoidinae</taxon>
        <taxon>Dermatophagoides</taxon>
    </lineage>
</organism>
<accession>A0A922HM00</accession>
<proteinExistence type="predicted"/>
<feature type="repeat" description="RCC1" evidence="1">
    <location>
        <begin position="113"/>
        <end position="160"/>
    </location>
</feature>